<reference evidence="3 4" key="1">
    <citation type="submission" date="2024-06" db="EMBL/GenBank/DDBJ databases">
        <title>Chitinophaga defluvii sp. nov., isolated from municipal sewage.</title>
        <authorList>
            <person name="Zhang L."/>
        </authorList>
    </citation>
    <scope>NUCLEOTIDE SEQUENCE [LARGE SCALE GENOMIC DNA]</scope>
    <source>
        <strain evidence="3 4">H8</strain>
    </source>
</reference>
<proteinExistence type="predicted"/>
<feature type="chain" id="PRO_5045140398" description="DUF4412 domain-containing protein" evidence="2">
    <location>
        <begin position="23"/>
        <end position="254"/>
    </location>
</feature>
<feature type="compositionally biased region" description="Low complexity" evidence="1">
    <location>
        <begin position="224"/>
        <end position="241"/>
    </location>
</feature>
<evidence type="ECO:0000256" key="1">
    <source>
        <dbReference type="SAM" id="MobiDB-lite"/>
    </source>
</evidence>
<dbReference type="EMBL" id="JBEXAC010000002">
    <property type="protein sequence ID" value="MET7000836.1"/>
    <property type="molecule type" value="Genomic_DNA"/>
</dbReference>
<evidence type="ECO:0000313" key="4">
    <source>
        <dbReference type="Proteomes" id="UP001549749"/>
    </source>
</evidence>
<evidence type="ECO:0008006" key="5">
    <source>
        <dbReference type="Google" id="ProtNLM"/>
    </source>
</evidence>
<feature type="region of interest" description="Disordered" evidence="1">
    <location>
        <begin position="213"/>
        <end position="254"/>
    </location>
</feature>
<dbReference type="Proteomes" id="UP001549749">
    <property type="component" value="Unassembled WGS sequence"/>
</dbReference>
<gene>
    <name evidence="3" type="ORF">ABR189_25865</name>
</gene>
<keyword evidence="4" id="KW-1185">Reference proteome</keyword>
<name>A0ABV2TCU0_9BACT</name>
<protein>
    <recommendedName>
        <fullName evidence="5">DUF4412 domain-containing protein</fullName>
    </recommendedName>
</protein>
<dbReference type="RefSeq" id="WP_354663389.1">
    <property type="nucleotide sequence ID" value="NZ_JBEXAC010000002.1"/>
</dbReference>
<comment type="caution">
    <text evidence="3">The sequence shown here is derived from an EMBL/GenBank/DDBJ whole genome shotgun (WGS) entry which is preliminary data.</text>
</comment>
<accession>A0ABV2TCU0</accession>
<feature type="signal peptide" evidence="2">
    <location>
        <begin position="1"/>
        <end position="22"/>
    </location>
</feature>
<evidence type="ECO:0000256" key="2">
    <source>
        <dbReference type="SAM" id="SignalP"/>
    </source>
</evidence>
<evidence type="ECO:0000313" key="3">
    <source>
        <dbReference type="EMBL" id="MET7000836.1"/>
    </source>
</evidence>
<sequence>MNLKKMFALSAVALCFSGIVNAQSPKEFFGSSDVPVTWLGVDFTLVKMIGMADVNLTDVRERQFTGINQVIVNEPKKYEIDDAFDKKNVTKDISEVNKRNEKANTDAMKSDNSSDYQHLKPEDIAKLIKGFDFGDKKGLGILFVMEGMSKTEKEGSMYATVVDMGRRKVLMTERITGKAQGFSWRNYWAYTVYKGLESINKRKYKEWKGTYGNVEAEPEPAPAPVVEKASEKATQQQAAPKAADKTKGKKAKKA</sequence>
<organism evidence="3 4">
    <name type="scientific">Chitinophaga defluvii</name>
    <dbReference type="NCBI Taxonomy" id="3163343"/>
    <lineage>
        <taxon>Bacteria</taxon>
        <taxon>Pseudomonadati</taxon>
        <taxon>Bacteroidota</taxon>
        <taxon>Chitinophagia</taxon>
        <taxon>Chitinophagales</taxon>
        <taxon>Chitinophagaceae</taxon>
        <taxon>Chitinophaga</taxon>
    </lineage>
</organism>
<keyword evidence="2" id="KW-0732">Signal</keyword>